<feature type="transmembrane region" description="Helical" evidence="1">
    <location>
        <begin position="383"/>
        <end position="404"/>
    </location>
</feature>
<organism evidence="2 3">
    <name type="scientific">Streptosporangium vulgare</name>
    <dbReference type="NCBI Taxonomy" id="46190"/>
    <lineage>
        <taxon>Bacteria</taxon>
        <taxon>Bacillati</taxon>
        <taxon>Actinomycetota</taxon>
        <taxon>Actinomycetes</taxon>
        <taxon>Streptosporangiales</taxon>
        <taxon>Streptosporangiaceae</taxon>
        <taxon>Streptosporangium</taxon>
    </lineage>
</organism>
<keyword evidence="3" id="KW-1185">Reference proteome</keyword>
<dbReference type="EMBL" id="JBHMBS010000003">
    <property type="protein sequence ID" value="MFB9675419.1"/>
    <property type="molecule type" value="Genomic_DNA"/>
</dbReference>
<feature type="transmembrane region" description="Helical" evidence="1">
    <location>
        <begin position="487"/>
        <end position="507"/>
    </location>
</feature>
<name>A0ABV5T8M2_9ACTN</name>
<sequence length="514" mass="51704">MGTVVNTEPGANVEQGVDTVRSVRAFVGARRGVPASWLDRYVWLFGLAMLLVVLAQPVSSALASLSRPVDPWRTGAGLALVMLAYAGLLLAARAIGPVALPAADAAWLLLSPLRRRGVLGRTATVLLAGSVLAGAALGVGALAVLGAPDLPALRLATAVILGVSVSVGGMALTVLAQSSQSWQPWLNAAVVVTALLAVVAALSTASGPARRFAAEIANAPASHGAPVAALAAAAASLLGWRAWSALAGIPARTVLSASTRAGRVGTAAVGMDPAALTWIAEDNHWRGRTLRSRPWPSLPAPLALAWQDWRRLGRRPGRLAALLGGAALPALAALAAGGVGAVVTGVVFAGALTAATAGISGARRDADNPALARLLGVGARAALAARSLLPTLLGGAWLAVALAFMSLTGVLGTGPWWLFGPLAAPALAAGGLRMARRNPIDHSMPIIETMGGSIPTGPLIWGSTGVDLAVLGCLPLALALGLRPPSLTAFLAVQALAGTTVLLGYLLRAGAVRR</sequence>
<feature type="transmembrane region" description="Helical" evidence="1">
    <location>
        <begin position="416"/>
        <end position="435"/>
    </location>
</feature>
<keyword evidence="1" id="KW-1133">Transmembrane helix</keyword>
<feature type="transmembrane region" description="Helical" evidence="1">
    <location>
        <begin position="319"/>
        <end position="336"/>
    </location>
</feature>
<evidence type="ECO:0000313" key="2">
    <source>
        <dbReference type="EMBL" id="MFB9675419.1"/>
    </source>
</evidence>
<dbReference type="Pfam" id="PF19814">
    <property type="entry name" value="DUF6297"/>
    <property type="match status" value="1"/>
</dbReference>
<evidence type="ECO:0000256" key="1">
    <source>
        <dbReference type="SAM" id="Phobius"/>
    </source>
</evidence>
<dbReference type="Proteomes" id="UP001589610">
    <property type="component" value="Unassembled WGS sequence"/>
</dbReference>
<comment type="caution">
    <text evidence="2">The sequence shown here is derived from an EMBL/GenBank/DDBJ whole genome shotgun (WGS) entry which is preliminary data.</text>
</comment>
<dbReference type="RefSeq" id="WP_344749274.1">
    <property type="nucleotide sequence ID" value="NZ_BAAAWW010000189.1"/>
</dbReference>
<keyword evidence="1" id="KW-0472">Membrane</keyword>
<feature type="transmembrane region" description="Helical" evidence="1">
    <location>
        <begin position="123"/>
        <end position="145"/>
    </location>
</feature>
<feature type="transmembrane region" description="Helical" evidence="1">
    <location>
        <begin position="152"/>
        <end position="176"/>
    </location>
</feature>
<evidence type="ECO:0000313" key="3">
    <source>
        <dbReference type="Proteomes" id="UP001589610"/>
    </source>
</evidence>
<proteinExistence type="predicted"/>
<feature type="transmembrane region" description="Helical" evidence="1">
    <location>
        <begin position="456"/>
        <end position="481"/>
    </location>
</feature>
<reference evidence="2 3" key="1">
    <citation type="submission" date="2024-09" db="EMBL/GenBank/DDBJ databases">
        <authorList>
            <person name="Sun Q."/>
            <person name="Mori K."/>
        </authorList>
    </citation>
    <scope>NUCLEOTIDE SEQUENCE [LARGE SCALE GENOMIC DNA]</scope>
    <source>
        <strain evidence="2 3">JCM 3028</strain>
    </source>
</reference>
<feature type="transmembrane region" description="Helical" evidence="1">
    <location>
        <begin position="41"/>
        <end position="65"/>
    </location>
</feature>
<protein>
    <submittedName>
        <fullName evidence="2">DUF6297 family protein</fullName>
    </submittedName>
</protein>
<keyword evidence="1" id="KW-0812">Transmembrane</keyword>
<gene>
    <name evidence="2" type="ORF">ACFFRH_07965</name>
</gene>
<feature type="transmembrane region" description="Helical" evidence="1">
    <location>
        <begin position="182"/>
        <end position="202"/>
    </location>
</feature>
<dbReference type="InterPro" id="IPR046264">
    <property type="entry name" value="DUF6297"/>
</dbReference>
<feature type="transmembrane region" description="Helical" evidence="1">
    <location>
        <begin position="342"/>
        <end position="362"/>
    </location>
</feature>
<accession>A0ABV5T8M2</accession>
<feature type="transmembrane region" description="Helical" evidence="1">
    <location>
        <begin position="77"/>
        <end position="103"/>
    </location>
</feature>